<evidence type="ECO:0000256" key="8">
    <source>
        <dbReference type="ARBA" id="ARBA00023067"/>
    </source>
</evidence>
<dbReference type="PIRSF" id="PIRSF005719">
    <property type="entry name" value="SMC"/>
    <property type="match status" value="1"/>
</dbReference>
<evidence type="ECO:0000256" key="7">
    <source>
        <dbReference type="ARBA" id="ARBA00023054"/>
    </source>
</evidence>
<dbReference type="FunFam" id="3.40.50.300:FF:000481">
    <property type="entry name" value="Structural maintenance of chromosomes 4"/>
    <property type="match status" value="1"/>
</dbReference>
<dbReference type="GO" id="GO:0007076">
    <property type="term" value="P:mitotic chromosome condensation"/>
    <property type="evidence" value="ECO:0007669"/>
    <property type="project" value="TreeGrafter"/>
</dbReference>
<evidence type="ECO:0000259" key="14">
    <source>
        <dbReference type="SMART" id="SM00968"/>
    </source>
</evidence>
<keyword evidence="5" id="KW-0498">Mitosis</keyword>
<dbReference type="GO" id="GO:0005634">
    <property type="term" value="C:nucleus"/>
    <property type="evidence" value="ECO:0007669"/>
    <property type="project" value="UniProtKB-SubCell"/>
</dbReference>
<feature type="coiled-coil region" evidence="12">
    <location>
        <begin position="1243"/>
        <end position="1311"/>
    </location>
</feature>
<dbReference type="PANTHER" id="PTHR18937:SF172">
    <property type="entry name" value="STRUCTURAL MAINTENANCE OF CHROMOSOMES PROTEIN"/>
    <property type="match status" value="1"/>
</dbReference>
<feature type="domain" description="SMC hinge" evidence="14">
    <location>
        <begin position="740"/>
        <end position="853"/>
    </location>
</feature>
<dbReference type="FunFam" id="3.40.50.300:FF:000585">
    <property type="entry name" value="Structural maintenance of chromosomes 4"/>
    <property type="match status" value="1"/>
</dbReference>
<dbReference type="InterPro" id="IPR003395">
    <property type="entry name" value="RecF/RecN/SMC_N"/>
</dbReference>
<dbReference type="GO" id="GO:0016887">
    <property type="term" value="F:ATP hydrolysis activity"/>
    <property type="evidence" value="ECO:0007669"/>
    <property type="project" value="InterPro"/>
</dbReference>
<dbReference type="SMART" id="SM00968">
    <property type="entry name" value="SMC_hinge"/>
    <property type="match status" value="1"/>
</dbReference>
<keyword evidence="3" id="KW-0132">Cell division</keyword>
<dbReference type="SUPFAM" id="SSF52540">
    <property type="entry name" value="P-loop containing nucleoside triphosphate hydrolases"/>
    <property type="match status" value="1"/>
</dbReference>
<dbReference type="EMBL" id="JAGPYM010000003">
    <property type="protein sequence ID" value="KAH6896688.1"/>
    <property type="molecule type" value="Genomic_DNA"/>
</dbReference>
<dbReference type="SUPFAM" id="SSF57997">
    <property type="entry name" value="Tropomyosin"/>
    <property type="match status" value="1"/>
</dbReference>
<reference evidence="15 16" key="1">
    <citation type="journal article" date="2021" name="Nat. Commun.">
        <title>Genetic determinants of endophytism in the Arabidopsis root mycobiome.</title>
        <authorList>
            <person name="Mesny F."/>
            <person name="Miyauchi S."/>
            <person name="Thiergart T."/>
            <person name="Pickel B."/>
            <person name="Atanasova L."/>
            <person name="Karlsson M."/>
            <person name="Huettel B."/>
            <person name="Barry K.W."/>
            <person name="Haridas S."/>
            <person name="Chen C."/>
            <person name="Bauer D."/>
            <person name="Andreopoulos W."/>
            <person name="Pangilinan J."/>
            <person name="LaButti K."/>
            <person name="Riley R."/>
            <person name="Lipzen A."/>
            <person name="Clum A."/>
            <person name="Drula E."/>
            <person name="Henrissat B."/>
            <person name="Kohler A."/>
            <person name="Grigoriev I.V."/>
            <person name="Martin F.M."/>
            <person name="Hacquard S."/>
        </authorList>
    </citation>
    <scope>NUCLEOTIDE SEQUENCE [LARGE SCALE GENOMIC DNA]</scope>
    <source>
        <strain evidence="15 16">MPI-CAGE-CH-0241</strain>
    </source>
</reference>
<dbReference type="Proteomes" id="UP000777438">
    <property type="component" value="Unassembled WGS sequence"/>
</dbReference>
<evidence type="ECO:0000256" key="5">
    <source>
        <dbReference type="ARBA" id="ARBA00022776"/>
    </source>
</evidence>
<dbReference type="GO" id="GO:0005524">
    <property type="term" value="F:ATP binding"/>
    <property type="evidence" value="ECO:0007669"/>
    <property type="project" value="UniProtKB-KW"/>
</dbReference>
<keyword evidence="6" id="KW-0067">ATP-binding</keyword>
<dbReference type="FunFam" id="3.30.70.1620:FF:000003">
    <property type="entry name" value="Structural maintenance of chromosomes 4"/>
    <property type="match status" value="1"/>
</dbReference>
<dbReference type="InterPro" id="IPR036277">
    <property type="entry name" value="SMC_hinge_sf"/>
</dbReference>
<dbReference type="InterPro" id="IPR024704">
    <property type="entry name" value="SMC"/>
</dbReference>
<feature type="coiled-coil region" evidence="12">
    <location>
        <begin position="1044"/>
        <end position="1134"/>
    </location>
</feature>
<comment type="caution">
    <text evidence="15">The sequence shown here is derived from an EMBL/GenBank/DDBJ whole genome shotgun (WGS) entry which is preliminary data.</text>
</comment>
<feature type="coiled-coil region" evidence="12">
    <location>
        <begin position="454"/>
        <end position="593"/>
    </location>
</feature>
<keyword evidence="9 11" id="KW-0539">Nucleus</keyword>
<evidence type="ECO:0000256" key="12">
    <source>
        <dbReference type="SAM" id="Coils"/>
    </source>
</evidence>
<dbReference type="GO" id="GO:0051301">
    <property type="term" value="P:cell division"/>
    <property type="evidence" value="ECO:0007669"/>
    <property type="project" value="UniProtKB-KW"/>
</dbReference>
<comment type="subcellular location">
    <subcellularLocation>
        <location evidence="1 11">Nucleus</location>
    </subcellularLocation>
</comment>
<dbReference type="OrthoDB" id="5575062at2759"/>
<feature type="compositionally biased region" description="Acidic residues" evidence="13">
    <location>
        <begin position="1189"/>
        <end position="1228"/>
    </location>
</feature>
<dbReference type="Gene3D" id="3.40.50.300">
    <property type="entry name" value="P-loop containing nucleotide triphosphate hydrolases"/>
    <property type="match status" value="2"/>
</dbReference>
<dbReference type="Gene3D" id="1.10.287.1490">
    <property type="match status" value="2"/>
</dbReference>
<comment type="similarity">
    <text evidence="2">Belongs to the SMC family. SMC4 subfamily.</text>
</comment>
<name>A0A9P8WE92_9HYPO</name>
<keyword evidence="8" id="KW-0226">DNA condensation</keyword>
<keyword evidence="7 12" id="KW-0175">Coiled coil</keyword>
<keyword evidence="4" id="KW-0547">Nucleotide-binding</keyword>
<proteinExistence type="inferred from homology"/>
<keyword evidence="10" id="KW-0131">Cell cycle</keyword>
<organism evidence="15 16">
    <name type="scientific">Thelonectria olida</name>
    <dbReference type="NCBI Taxonomy" id="1576542"/>
    <lineage>
        <taxon>Eukaryota</taxon>
        <taxon>Fungi</taxon>
        <taxon>Dikarya</taxon>
        <taxon>Ascomycota</taxon>
        <taxon>Pezizomycotina</taxon>
        <taxon>Sordariomycetes</taxon>
        <taxon>Hypocreomycetidae</taxon>
        <taxon>Hypocreales</taxon>
        <taxon>Nectriaceae</taxon>
        <taxon>Thelonectria</taxon>
    </lineage>
</organism>
<accession>A0A9P8WE92</accession>
<dbReference type="Pfam" id="PF06470">
    <property type="entry name" value="SMC_hinge"/>
    <property type="match status" value="1"/>
</dbReference>
<evidence type="ECO:0000313" key="15">
    <source>
        <dbReference type="EMBL" id="KAH6896688.1"/>
    </source>
</evidence>
<evidence type="ECO:0000256" key="10">
    <source>
        <dbReference type="ARBA" id="ARBA00023306"/>
    </source>
</evidence>
<evidence type="ECO:0000256" key="11">
    <source>
        <dbReference type="PIRNR" id="PIRNR005719"/>
    </source>
</evidence>
<dbReference type="InterPro" id="IPR027417">
    <property type="entry name" value="P-loop_NTPase"/>
</dbReference>
<dbReference type="SUPFAM" id="SSF75553">
    <property type="entry name" value="Smc hinge domain"/>
    <property type="match status" value="1"/>
</dbReference>
<evidence type="ECO:0000256" key="13">
    <source>
        <dbReference type="SAM" id="MobiDB-lite"/>
    </source>
</evidence>
<evidence type="ECO:0000256" key="2">
    <source>
        <dbReference type="ARBA" id="ARBA00006005"/>
    </source>
</evidence>
<gene>
    <name evidence="15" type="ORF">B0T10DRAFT_162234</name>
</gene>
<dbReference type="Gene3D" id="1.20.1060.20">
    <property type="match status" value="1"/>
</dbReference>
<sequence length="1484" mass="165382">MSGVSPSRPSRRATRRNAVIDSDDDEEEVGNRTRAHDPEEDDFEPEAPKSPGKRQTRSSRKSSAAPPATTTAPRRGRTRKTPAASIEPSEVFDADTTIKPDPESPPVKKASPRKRKSAAPRSSIASVPELAPPTPEPTASPESSEAQATALGDITTSTVNTTQNPDDTQATIKPIKPMDTIMEKPMDIMLKARTMTVPIIEDTTPKPRIVLTHLILNNFKSYAGRQEVGPFHASFSSVVGPNGSGKSNVIDSLLFVFGFRASKMRQGKISALIHNSAEHPNLEFCEVAVHFREVLDQPGGGHEVIPDSELIISRKAFRNNSSKYYINGKESNFTTVTTLLKDRGVDLDHKRFLILQGEVESIAQMKAKAANEHEDGLLEYLEDIIGTSKYKTPIEESATEVETLNDICMEKSGRVQHVEKEKNSLEDKKDKALAFVRDENELVLKKSALYQIILNLCNDNIAVAEEAVNQMQAQLDAELEKHHGSQQLIKDLEKAHAQGAKEFERQSKETQALVKEMSKFEQERVKFDEKRKFLEDKKKKLEKTINDAESSSAEADETIQQCGEEIESLTQEIAELEAQVTEEEAELTEIRESLKGKTQAFSDKIAAKQKSLEPWNEKINQKQSSIAVAESELNILQEKANAGAVALEELENKITSTEENKVAKLKELKSCEKQKAELLEEASKMESELALLAQQEPKIRSKISNARQKADEARSSLSSTQTRGNVLAALMRMRESGRIDGFQGRLGNLGTIDQKYDVAVSTACSALDNFVTETVEAGQQCIEYLRKNNLGRGNFICLDKLRQRDLSPIQTPENAPRLFDLVKAKEDKFRPAFYHAMQDTLVATDLAQANRIAYGAKRWRVVTLDGELIDKSGTMSGGGATVKKGLMSSKLVSDISKEQVAKLEGDRDGWEAKFQEFQEYQRECETRLKQLNVEIPELDTKMQKIGLEVDSATRNVADLQRRIKEVAKGHQPSASDNNRIAVLQKEIAKLKKEIEKLHGETSSVEEEIKALQDKIMEVGGEKLRAQRAKVDSIKEEISSNGEAISTAEVNKAKAEKQKVKLEKNHAKATKDLDAAARDLQKLEDDIARQGEIAEELQSQVDTAEEGLAAKKKELKTLKAELDEKTSELNETRAVEIEMRNKLEGNQKVLVENQKRHEHWWAKLSKLVLQDLDALIGKSSPNQVKPEPKDDLEDDGDVEMGDAEDVDMTDAPAEEDGEEGEEGEVDSEEVPAGQSMELPRYTPDELADMDKKTLEAEIAALEEKTQNVNVDLGVLAEYRRRVEEHAARASDLQTAIAQRDAAKKRCDDLRRLRLEGFMEGFSAISLRLKEMYQMITMGGNAELELVDSLDPFSEGILFSVMPPKKSWKNISNLSGGEKTLSSLALVFALHHYKPTPLYVMDEIDAALDFRNVSIVANYIKERTKNAQFIVISLRNNMFELAARLVGVYKVNHMTKSVTIENKDFIARPQGQQRPNSGQTTTLAIR</sequence>
<feature type="compositionally biased region" description="Low complexity" evidence="13">
    <location>
        <begin position="61"/>
        <end position="73"/>
    </location>
</feature>
<evidence type="ECO:0000256" key="1">
    <source>
        <dbReference type="ARBA" id="ARBA00004123"/>
    </source>
</evidence>
<feature type="region of interest" description="Disordered" evidence="13">
    <location>
        <begin position="1"/>
        <end position="147"/>
    </location>
</feature>
<keyword evidence="16" id="KW-1185">Reference proteome</keyword>
<feature type="coiled-coil region" evidence="12">
    <location>
        <begin position="619"/>
        <end position="723"/>
    </location>
</feature>
<evidence type="ECO:0000256" key="6">
    <source>
        <dbReference type="ARBA" id="ARBA00022840"/>
    </source>
</evidence>
<evidence type="ECO:0000313" key="16">
    <source>
        <dbReference type="Proteomes" id="UP000777438"/>
    </source>
</evidence>
<evidence type="ECO:0000256" key="9">
    <source>
        <dbReference type="ARBA" id="ARBA00023242"/>
    </source>
</evidence>
<dbReference type="Pfam" id="PF02463">
    <property type="entry name" value="SMC_N"/>
    <property type="match status" value="2"/>
</dbReference>
<feature type="region of interest" description="Disordered" evidence="13">
    <location>
        <begin position="1177"/>
        <end position="1236"/>
    </location>
</feature>
<dbReference type="PANTHER" id="PTHR18937">
    <property type="entry name" value="STRUCTURAL MAINTENANCE OF CHROMOSOMES SMC FAMILY MEMBER"/>
    <property type="match status" value="1"/>
</dbReference>
<dbReference type="GO" id="GO:0000796">
    <property type="term" value="C:condensin complex"/>
    <property type="evidence" value="ECO:0007669"/>
    <property type="project" value="TreeGrafter"/>
</dbReference>
<feature type="coiled-coil region" evidence="12">
    <location>
        <begin position="942"/>
        <end position="1014"/>
    </location>
</feature>
<dbReference type="Gene3D" id="3.30.70.1620">
    <property type="match status" value="1"/>
</dbReference>
<dbReference type="InterPro" id="IPR010935">
    <property type="entry name" value="SMC_hinge"/>
</dbReference>
<evidence type="ECO:0000256" key="4">
    <source>
        <dbReference type="ARBA" id="ARBA00022741"/>
    </source>
</evidence>
<feature type="compositionally biased region" description="Basic residues" evidence="13">
    <location>
        <begin position="51"/>
        <end position="60"/>
    </location>
</feature>
<evidence type="ECO:0000256" key="3">
    <source>
        <dbReference type="ARBA" id="ARBA00022618"/>
    </source>
</evidence>
<protein>
    <recommendedName>
        <fullName evidence="11">Structural maintenance of chromosomes protein</fullName>
    </recommendedName>
</protein>